<dbReference type="SUPFAM" id="SSF53474">
    <property type="entry name" value="alpha/beta-Hydrolases"/>
    <property type="match status" value="1"/>
</dbReference>
<evidence type="ECO:0000313" key="4">
    <source>
        <dbReference type="Proteomes" id="UP000649604"/>
    </source>
</evidence>
<dbReference type="Proteomes" id="UP000649604">
    <property type="component" value="Unassembled WGS sequence"/>
</dbReference>
<dbReference type="PANTHER" id="PTHR22946:SF0">
    <property type="entry name" value="DIENELACTONE HYDROLASE DOMAIN-CONTAINING PROTEIN"/>
    <property type="match status" value="1"/>
</dbReference>
<name>A0A9D5JXC2_9BACT</name>
<dbReference type="GO" id="GO:0016787">
    <property type="term" value="F:hydrolase activity"/>
    <property type="evidence" value="ECO:0007669"/>
    <property type="project" value="UniProtKB-KW"/>
</dbReference>
<dbReference type="InterPro" id="IPR050261">
    <property type="entry name" value="FrsA_esterase"/>
</dbReference>
<feature type="signal peptide" evidence="1">
    <location>
        <begin position="1"/>
        <end position="20"/>
    </location>
</feature>
<comment type="caution">
    <text evidence="3">The sequence shown here is derived from an EMBL/GenBank/DDBJ whole genome shotgun (WGS) entry which is preliminary data.</text>
</comment>
<dbReference type="Pfam" id="PF01738">
    <property type="entry name" value="DLH"/>
    <property type="match status" value="1"/>
</dbReference>
<proteinExistence type="predicted"/>
<dbReference type="EMBL" id="WJJP01000477">
    <property type="protein sequence ID" value="MBD3325835.1"/>
    <property type="molecule type" value="Genomic_DNA"/>
</dbReference>
<dbReference type="Gene3D" id="3.40.50.1820">
    <property type="entry name" value="alpha/beta hydrolase"/>
    <property type="match status" value="1"/>
</dbReference>
<reference evidence="3" key="1">
    <citation type="submission" date="2019-11" db="EMBL/GenBank/DDBJ databases">
        <title>Microbial mats filling the niche in hypersaline microbial mats.</title>
        <authorList>
            <person name="Wong H.L."/>
            <person name="Macleod F.I."/>
            <person name="White R.A. III"/>
            <person name="Burns B.P."/>
        </authorList>
    </citation>
    <scope>NUCLEOTIDE SEQUENCE</scope>
    <source>
        <strain evidence="3">Rbin_158</strain>
    </source>
</reference>
<protein>
    <submittedName>
        <fullName evidence="3">Dienelactone hydrolase family protein</fullName>
    </submittedName>
</protein>
<feature type="chain" id="PRO_5039589289" evidence="1">
    <location>
        <begin position="21"/>
        <end position="259"/>
    </location>
</feature>
<dbReference type="PANTHER" id="PTHR22946">
    <property type="entry name" value="DIENELACTONE HYDROLASE DOMAIN-CONTAINING PROTEIN-RELATED"/>
    <property type="match status" value="1"/>
</dbReference>
<gene>
    <name evidence="3" type="ORF">GF339_14715</name>
</gene>
<evidence type="ECO:0000259" key="2">
    <source>
        <dbReference type="Pfam" id="PF01738"/>
    </source>
</evidence>
<keyword evidence="3" id="KW-0378">Hydrolase</keyword>
<evidence type="ECO:0000313" key="3">
    <source>
        <dbReference type="EMBL" id="MBD3325835.1"/>
    </source>
</evidence>
<accession>A0A9D5JXC2</accession>
<sequence length="259" mass="28581">MKKYILTILLVGTFAVTAQAAVVMQPVEYTHGDTVLEGYLAYDDAIEGPRPGVLVVHEWWGLNDYTKMRTEMLADMGYVAFAVDMYGKGQATKDPQMAAKWAGHVRTNQLMRDRAKVGLDVLLQHDQVDPERVAAIGFCFGGTTVLELAYSGLDVEGVVSFHGGLTSPKPEDMDSIKAKFLVLHGANDPHVKPEAIDAFQAAMKEVEADWQMIFYGGAVHSFSNPEAGDDPSTGAAYNEKAAKRSWKHMQVFFEEIFQE</sequence>
<dbReference type="AlphaFoldDB" id="A0A9D5JXC2"/>
<evidence type="ECO:0000256" key="1">
    <source>
        <dbReference type="SAM" id="SignalP"/>
    </source>
</evidence>
<organism evidence="3 4">
    <name type="scientific">candidate division KSB3 bacterium</name>
    <dbReference type="NCBI Taxonomy" id="2044937"/>
    <lineage>
        <taxon>Bacteria</taxon>
        <taxon>candidate division KSB3</taxon>
    </lineage>
</organism>
<dbReference type="InterPro" id="IPR002925">
    <property type="entry name" value="Dienelactn_hydro"/>
</dbReference>
<dbReference type="InterPro" id="IPR029058">
    <property type="entry name" value="AB_hydrolase_fold"/>
</dbReference>
<keyword evidence="1" id="KW-0732">Signal</keyword>
<feature type="domain" description="Dienelactone hydrolase" evidence="2">
    <location>
        <begin position="37"/>
        <end position="256"/>
    </location>
</feature>